<accession>A0A0C3JF75</accession>
<dbReference type="InterPro" id="IPR043987">
    <property type="entry name" value="CCZ1/INTU/HSP4_longin_1"/>
</dbReference>
<dbReference type="AlphaFoldDB" id="A0A0C3JF75"/>
<feature type="region of interest" description="Disordered" evidence="2">
    <location>
        <begin position="334"/>
        <end position="355"/>
    </location>
</feature>
<keyword evidence="5" id="KW-1185">Reference proteome</keyword>
<feature type="compositionally biased region" description="Basic and acidic residues" evidence="2">
    <location>
        <begin position="268"/>
        <end position="285"/>
    </location>
</feature>
<protein>
    <recommendedName>
        <fullName evidence="3">CCZ1/INTU/HSP4 first Longin domain-containing protein</fullName>
    </recommendedName>
</protein>
<dbReference type="GO" id="GO:0016192">
    <property type="term" value="P:vesicle-mediated transport"/>
    <property type="evidence" value="ECO:0007669"/>
    <property type="project" value="InterPro"/>
</dbReference>
<dbReference type="PANTHER" id="PTHR13056:SF0">
    <property type="entry name" value="VACUOLAR FUSION PROTEIN CCZ1 HOMOLOG-RELATED"/>
    <property type="match status" value="1"/>
</dbReference>
<feature type="region of interest" description="Disordered" evidence="2">
    <location>
        <begin position="107"/>
        <end position="138"/>
    </location>
</feature>
<dbReference type="GO" id="GO:0035658">
    <property type="term" value="C:Mon1-Ccz1 complex"/>
    <property type="evidence" value="ECO:0007669"/>
    <property type="project" value="InterPro"/>
</dbReference>
<dbReference type="InParanoid" id="A0A0C3JF75"/>
<evidence type="ECO:0000256" key="1">
    <source>
        <dbReference type="ARBA" id="ARBA00005352"/>
    </source>
</evidence>
<organism evidence="4 5">
    <name type="scientific">Pisolithus tinctorius Marx 270</name>
    <dbReference type="NCBI Taxonomy" id="870435"/>
    <lineage>
        <taxon>Eukaryota</taxon>
        <taxon>Fungi</taxon>
        <taxon>Dikarya</taxon>
        <taxon>Basidiomycota</taxon>
        <taxon>Agaricomycotina</taxon>
        <taxon>Agaricomycetes</taxon>
        <taxon>Agaricomycetidae</taxon>
        <taxon>Boletales</taxon>
        <taxon>Sclerodermatineae</taxon>
        <taxon>Pisolithaceae</taxon>
        <taxon>Pisolithus</taxon>
    </lineage>
</organism>
<evidence type="ECO:0000259" key="3">
    <source>
        <dbReference type="Pfam" id="PF19031"/>
    </source>
</evidence>
<feature type="compositionally biased region" description="Polar residues" evidence="2">
    <location>
        <begin position="334"/>
        <end position="347"/>
    </location>
</feature>
<dbReference type="Pfam" id="PF19031">
    <property type="entry name" value="Intu_longin_1"/>
    <property type="match status" value="1"/>
</dbReference>
<name>A0A0C3JF75_PISTI</name>
<dbReference type="HOGENOM" id="CLU_012738_0_0_1"/>
<dbReference type="InterPro" id="IPR013176">
    <property type="entry name" value="Ccz1"/>
</dbReference>
<evidence type="ECO:0000313" key="4">
    <source>
        <dbReference type="EMBL" id="KIO07728.1"/>
    </source>
</evidence>
<dbReference type="Proteomes" id="UP000054217">
    <property type="component" value="Unassembled WGS sequence"/>
</dbReference>
<sequence length="622" mass="68477">MSRIPAALLYLTIYNPTIRPNTTVDEGDEDAEEQAQILFYTSRDQATSRDKTLRQVGLAKALTHFAETFQTASSYQNVHSQSRRMVMLSPEPNFWIHAAIELAKTLQPQSSKSKSKSKDKGKAKEASGGDTPAPEYYDGSLHDSAIRARLLRGYEQFKIVHGSFTSILDSQGQHALESQLEHFFTIWAWSWDLEGNSNLSLDLDPPLHPIYPAILPVIDTFSSHLPEGLETIVLTSDHVAPSTGYRSLHYPTTLARHLMGLVSRSHHETRAGLPHLDRPSEKAELPDNGVGPSSTADAHASNASNGFLGIPSKAADARKWGWPGGFFLSRNSVRKSSNANSVTQGSPPRSIAGSSVAPIDQDALDDAISHNSFGSNEQQDRGFPHADLTPCTNGDVSHDNPEQQRFQPLDVGTPRPSRAPSPTLTTSEARSSSRSELNDCKASHRIHFIFLDVFLAPDDKPWATSRRAVALLKRNDIAVALVSSDDNDRIPNDVEALASQTSQLLEEIDVTLSEDAQRTLDSSLPSATKILQPRDAHLMKSHDYILGGTGMSSLTDHLYDAKELLGRQPNTVEVFSRGLSPQHWHVVHREDGRGEIYLQVARKEASLSDVDNVVQKLYKSYP</sequence>
<feature type="compositionally biased region" description="Polar residues" evidence="2">
    <location>
        <begin position="291"/>
        <end position="302"/>
    </location>
</feature>
<comment type="similarity">
    <text evidence="1">Belongs to the CCZ1 family.</text>
</comment>
<proteinExistence type="inferred from homology"/>
<feature type="region of interest" description="Disordered" evidence="2">
    <location>
        <begin position="367"/>
        <end position="437"/>
    </location>
</feature>
<evidence type="ECO:0000256" key="2">
    <source>
        <dbReference type="SAM" id="MobiDB-lite"/>
    </source>
</evidence>
<dbReference type="EMBL" id="KN831959">
    <property type="protein sequence ID" value="KIO07728.1"/>
    <property type="molecule type" value="Genomic_DNA"/>
</dbReference>
<dbReference type="OrthoDB" id="240546at2759"/>
<feature type="compositionally biased region" description="Basic and acidic residues" evidence="2">
    <location>
        <begin position="116"/>
        <end position="127"/>
    </location>
</feature>
<feature type="domain" description="CCZ1/INTU/HSP4 first Longin" evidence="3">
    <location>
        <begin position="26"/>
        <end position="115"/>
    </location>
</feature>
<reference evidence="4 5" key="1">
    <citation type="submission" date="2014-04" db="EMBL/GenBank/DDBJ databases">
        <authorList>
            <consortium name="DOE Joint Genome Institute"/>
            <person name="Kuo A."/>
            <person name="Kohler A."/>
            <person name="Costa M.D."/>
            <person name="Nagy L.G."/>
            <person name="Floudas D."/>
            <person name="Copeland A."/>
            <person name="Barry K.W."/>
            <person name="Cichocki N."/>
            <person name="Veneault-Fourrey C."/>
            <person name="LaButti K."/>
            <person name="Lindquist E.A."/>
            <person name="Lipzen A."/>
            <person name="Lundell T."/>
            <person name="Morin E."/>
            <person name="Murat C."/>
            <person name="Sun H."/>
            <person name="Tunlid A."/>
            <person name="Henrissat B."/>
            <person name="Grigoriev I.V."/>
            <person name="Hibbett D.S."/>
            <person name="Martin F."/>
            <person name="Nordberg H.P."/>
            <person name="Cantor M.N."/>
            <person name="Hua S.X."/>
        </authorList>
    </citation>
    <scope>NUCLEOTIDE SEQUENCE [LARGE SCALE GENOMIC DNA]</scope>
    <source>
        <strain evidence="4 5">Marx 270</strain>
    </source>
</reference>
<reference evidence="5" key="2">
    <citation type="submission" date="2015-01" db="EMBL/GenBank/DDBJ databases">
        <title>Evolutionary Origins and Diversification of the Mycorrhizal Mutualists.</title>
        <authorList>
            <consortium name="DOE Joint Genome Institute"/>
            <consortium name="Mycorrhizal Genomics Consortium"/>
            <person name="Kohler A."/>
            <person name="Kuo A."/>
            <person name="Nagy L.G."/>
            <person name="Floudas D."/>
            <person name="Copeland A."/>
            <person name="Barry K.W."/>
            <person name="Cichocki N."/>
            <person name="Veneault-Fourrey C."/>
            <person name="LaButti K."/>
            <person name="Lindquist E.A."/>
            <person name="Lipzen A."/>
            <person name="Lundell T."/>
            <person name="Morin E."/>
            <person name="Murat C."/>
            <person name="Riley R."/>
            <person name="Ohm R."/>
            <person name="Sun H."/>
            <person name="Tunlid A."/>
            <person name="Henrissat B."/>
            <person name="Grigoriev I.V."/>
            <person name="Hibbett D.S."/>
            <person name="Martin F."/>
        </authorList>
    </citation>
    <scope>NUCLEOTIDE SEQUENCE [LARGE SCALE GENOMIC DNA]</scope>
    <source>
        <strain evidence="5">Marx 270</strain>
    </source>
</reference>
<evidence type="ECO:0000313" key="5">
    <source>
        <dbReference type="Proteomes" id="UP000054217"/>
    </source>
</evidence>
<feature type="region of interest" description="Disordered" evidence="2">
    <location>
        <begin position="268"/>
        <end position="302"/>
    </location>
</feature>
<dbReference type="STRING" id="870435.A0A0C3JF75"/>
<dbReference type="PANTHER" id="PTHR13056">
    <property type="entry name" value="VACUOLAR FUSION PROTEIN CCZ1 HOMOLOG-RELATED"/>
    <property type="match status" value="1"/>
</dbReference>
<gene>
    <name evidence="4" type="ORF">M404DRAFT_23580</name>
</gene>